<feature type="domain" description="AMP-dependent synthetase/ligase" evidence="3">
    <location>
        <begin position="59"/>
        <end position="424"/>
    </location>
</feature>
<dbReference type="InterPro" id="IPR042099">
    <property type="entry name" value="ANL_N_sf"/>
</dbReference>
<evidence type="ECO:0000259" key="4">
    <source>
        <dbReference type="Pfam" id="PF13193"/>
    </source>
</evidence>
<gene>
    <name evidence="5" type="ORF">LCGC14_0875270</name>
</gene>
<dbReference type="InterPro" id="IPR020845">
    <property type="entry name" value="AMP-binding_CS"/>
</dbReference>
<evidence type="ECO:0000259" key="3">
    <source>
        <dbReference type="Pfam" id="PF00501"/>
    </source>
</evidence>
<dbReference type="FunFam" id="3.30.300.30:FF:000008">
    <property type="entry name" value="2,3-dihydroxybenzoate-AMP ligase"/>
    <property type="match status" value="1"/>
</dbReference>
<dbReference type="InterPro" id="IPR045851">
    <property type="entry name" value="AMP-bd_C_sf"/>
</dbReference>
<dbReference type="PROSITE" id="PS00455">
    <property type="entry name" value="AMP_BINDING"/>
    <property type="match status" value="1"/>
</dbReference>
<proteinExistence type="inferred from homology"/>
<dbReference type="InterPro" id="IPR025110">
    <property type="entry name" value="AMP-bd_C"/>
</dbReference>
<evidence type="ECO:0008006" key="6">
    <source>
        <dbReference type="Google" id="ProtNLM"/>
    </source>
</evidence>
<dbReference type="Pfam" id="PF00501">
    <property type="entry name" value="AMP-binding"/>
    <property type="match status" value="1"/>
</dbReference>
<comment type="caution">
    <text evidence="5">The sequence shown here is derived from an EMBL/GenBank/DDBJ whole genome shotgun (WGS) entry which is preliminary data.</text>
</comment>
<accession>A0A0F9RN83</accession>
<protein>
    <recommendedName>
        <fullName evidence="6">AMP-dependent synthetase/ligase domain-containing protein</fullName>
    </recommendedName>
</protein>
<sequence length="573" mass="65660">MKNYSNWKYTLDYENNSPWTNPQRSWLKYRYAAETPRVPKTIKFDPIPLHEFIKLRVKDYLNNVCVYFKERDKRYTYRELLNYSDRIANSLYELGITKGASVGIYTHNNPEFIFCCLGILETGASVSPINPLLKESDVSHIIREAGNINTIFVHIDQYNEVKKTIKEGAKIDNIILLGTKKGRDGNVSFEEFIENKAPIPPDIEIDPMEDLAAMLFTGGTTGLPKGVMLTHNNLVYNALQYLYNGGEALEPEIYGKETIFSIVPLCHAMGFTGFIYRLCLAVQLIMMPFNPSEVLEAIEFYKLKYFSAVPVMYQMMVNSPDFTERDLSSLITSSSGSAALAPEINKKWEQVTSIKVSQGYGLTETSPLTHANTLWMPKVKRKSIGVPVIDTDSIIVNTETLKVAKIGDVGEIWIRGPQVMKGYWKRPEATSRVLVKRSDGNIWFRTGDLARMDEHGYFFIEGRAKDMMKYKGYKILPVEVENKLIEHPAILEAGVVGVPDPNIGETIKAFVVLKEEYKNLQITEREIIEWSKERIAAYKYPRKVEFINELPRTPIRKIDRKKLREMEQKTQIH</sequence>
<reference evidence="5" key="1">
    <citation type="journal article" date="2015" name="Nature">
        <title>Complex archaea that bridge the gap between prokaryotes and eukaryotes.</title>
        <authorList>
            <person name="Spang A."/>
            <person name="Saw J.H."/>
            <person name="Jorgensen S.L."/>
            <person name="Zaremba-Niedzwiedzka K."/>
            <person name="Martijn J."/>
            <person name="Lind A.E."/>
            <person name="van Eijk R."/>
            <person name="Schleper C."/>
            <person name="Guy L."/>
            <person name="Ettema T.J."/>
        </authorList>
    </citation>
    <scope>NUCLEOTIDE SEQUENCE</scope>
</reference>
<dbReference type="PANTHER" id="PTHR24096">
    <property type="entry name" value="LONG-CHAIN-FATTY-ACID--COA LIGASE"/>
    <property type="match status" value="1"/>
</dbReference>
<dbReference type="InterPro" id="IPR000873">
    <property type="entry name" value="AMP-dep_synth/lig_dom"/>
</dbReference>
<dbReference type="GO" id="GO:0016405">
    <property type="term" value="F:CoA-ligase activity"/>
    <property type="evidence" value="ECO:0007669"/>
    <property type="project" value="TreeGrafter"/>
</dbReference>
<name>A0A0F9RN83_9ZZZZ</name>
<feature type="domain" description="AMP-binding enzyme C-terminal" evidence="4">
    <location>
        <begin position="479"/>
        <end position="555"/>
    </location>
</feature>
<dbReference type="EMBL" id="LAZR01002723">
    <property type="protein sequence ID" value="KKN26386.1"/>
    <property type="molecule type" value="Genomic_DNA"/>
</dbReference>
<comment type="similarity">
    <text evidence="1">Belongs to the ATP-dependent AMP-binding enzyme family.</text>
</comment>
<dbReference type="AlphaFoldDB" id="A0A0F9RN83"/>
<dbReference type="Gene3D" id="3.30.300.30">
    <property type="match status" value="1"/>
</dbReference>
<evidence type="ECO:0000256" key="2">
    <source>
        <dbReference type="ARBA" id="ARBA00022598"/>
    </source>
</evidence>
<evidence type="ECO:0000256" key="1">
    <source>
        <dbReference type="ARBA" id="ARBA00006432"/>
    </source>
</evidence>
<keyword evidence="2" id="KW-0436">Ligase</keyword>
<dbReference type="Pfam" id="PF13193">
    <property type="entry name" value="AMP-binding_C"/>
    <property type="match status" value="1"/>
</dbReference>
<evidence type="ECO:0000313" key="5">
    <source>
        <dbReference type="EMBL" id="KKN26386.1"/>
    </source>
</evidence>
<organism evidence="5">
    <name type="scientific">marine sediment metagenome</name>
    <dbReference type="NCBI Taxonomy" id="412755"/>
    <lineage>
        <taxon>unclassified sequences</taxon>
        <taxon>metagenomes</taxon>
        <taxon>ecological metagenomes</taxon>
    </lineage>
</organism>
<dbReference type="Gene3D" id="3.40.50.12780">
    <property type="entry name" value="N-terminal domain of ligase-like"/>
    <property type="match status" value="1"/>
</dbReference>
<dbReference type="SUPFAM" id="SSF56801">
    <property type="entry name" value="Acetyl-CoA synthetase-like"/>
    <property type="match status" value="1"/>
</dbReference>